<evidence type="ECO:0000313" key="2">
    <source>
        <dbReference type="Proteomes" id="UP000054047"/>
    </source>
</evidence>
<gene>
    <name evidence="1" type="ORF">ANCDUO_07003</name>
</gene>
<dbReference type="EMBL" id="KN729123">
    <property type="protein sequence ID" value="KIH62709.1"/>
    <property type="molecule type" value="Genomic_DNA"/>
</dbReference>
<name>A0A0C2GUN7_9BILA</name>
<organism evidence="1 2">
    <name type="scientific">Ancylostoma duodenale</name>
    <dbReference type="NCBI Taxonomy" id="51022"/>
    <lineage>
        <taxon>Eukaryota</taxon>
        <taxon>Metazoa</taxon>
        <taxon>Ecdysozoa</taxon>
        <taxon>Nematoda</taxon>
        <taxon>Chromadorea</taxon>
        <taxon>Rhabditida</taxon>
        <taxon>Rhabditina</taxon>
        <taxon>Rhabditomorpha</taxon>
        <taxon>Strongyloidea</taxon>
        <taxon>Ancylostomatidae</taxon>
        <taxon>Ancylostomatinae</taxon>
        <taxon>Ancylostoma</taxon>
    </lineage>
</organism>
<reference evidence="1 2" key="1">
    <citation type="submission" date="2013-12" db="EMBL/GenBank/DDBJ databases">
        <title>Draft genome of the parsitic nematode Ancylostoma duodenale.</title>
        <authorList>
            <person name="Mitreva M."/>
        </authorList>
    </citation>
    <scope>NUCLEOTIDE SEQUENCE [LARGE SCALE GENOMIC DNA]</scope>
    <source>
        <strain evidence="1 2">Zhejiang</strain>
    </source>
</reference>
<protein>
    <submittedName>
        <fullName evidence="1">Uncharacterized protein</fullName>
    </submittedName>
</protein>
<accession>A0A0C2GUN7</accession>
<dbReference type="AlphaFoldDB" id="A0A0C2GUN7"/>
<dbReference type="OrthoDB" id="6354873at2759"/>
<sequence>MDLGSRKELGSCRLFGTYKPEREDRLGYDKGQVRDENGKEIFPGLWNKVEAAFRPPGYFPGVKTKYFFMWLYMDDNTEGIPKVSDLRNRQQRQWQALARAHVTGQFFTMKP</sequence>
<keyword evidence="2" id="KW-1185">Reference proteome</keyword>
<dbReference type="Proteomes" id="UP000054047">
    <property type="component" value="Unassembled WGS sequence"/>
</dbReference>
<evidence type="ECO:0000313" key="1">
    <source>
        <dbReference type="EMBL" id="KIH62709.1"/>
    </source>
</evidence>
<proteinExistence type="predicted"/>